<sequence length="128" mass="13712">MTSTSFGSRNPGPQQTIRTPPGQASSKQISDGVLLQGAQQDAAFTAASHSTQLSRLQSELAGKGFEAQRVKDFTDQRKFQVPAADDFAKGLLPHGYTVDTVPDPPRLIDGALARMAGTMKNLLRLDKS</sequence>
<evidence type="ECO:0000313" key="3">
    <source>
        <dbReference type="Proteomes" id="UP000431485"/>
    </source>
</evidence>
<reference evidence="2 3" key="1">
    <citation type="submission" date="2019-11" db="EMBL/GenBank/DDBJ databases">
        <title>Pseudmonas karstica sp. nov. and Pseudomonas spelaei sp. nov. from caves.</title>
        <authorList>
            <person name="Zeman M."/>
        </authorList>
    </citation>
    <scope>NUCLEOTIDE SEQUENCE [LARGE SCALE GENOMIC DNA]</scope>
    <source>
        <strain evidence="2 3">CCM 7891</strain>
    </source>
</reference>
<accession>A0A7X2RS67</accession>
<dbReference type="AlphaFoldDB" id="A0A7X2RS67"/>
<dbReference type="OrthoDB" id="7032201at2"/>
<name>A0A7X2RS67_9PSED</name>
<evidence type="ECO:0000313" key="2">
    <source>
        <dbReference type="EMBL" id="MTD18937.1"/>
    </source>
</evidence>
<dbReference type="Proteomes" id="UP000431485">
    <property type="component" value="Unassembled WGS sequence"/>
</dbReference>
<comment type="caution">
    <text evidence="2">The sequence shown here is derived from an EMBL/GenBank/DDBJ whole genome shotgun (WGS) entry which is preliminary data.</text>
</comment>
<evidence type="ECO:0000256" key="1">
    <source>
        <dbReference type="SAM" id="MobiDB-lite"/>
    </source>
</evidence>
<dbReference type="RefSeq" id="WP_154742660.1">
    <property type="nucleotide sequence ID" value="NZ_JBHSTG010000052.1"/>
</dbReference>
<gene>
    <name evidence="2" type="ORF">GIR22_07210</name>
</gene>
<organism evidence="2 3">
    <name type="scientific">Pseudomonas karstica</name>
    <dbReference type="NCBI Taxonomy" id="1055468"/>
    <lineage>
        <taxon>Bacteria</taxon>
        <taxon>Pseudomonadati</taxon>
        <taxon>Pseudomonadota</taxon>
        <taxon>Gammaproteobacteria</taxon>
        <taxon>Pseudomonadales</taxon>
        <taxon>Pseudomonadaceae</taxon>
        <taxon>Pseudomonas</taxon>
    </lineage>
</organism>
<feature type="region of interest" description="Disordered" evidence="1">
    <location>
        <begin position="1"/>
        <end position="29"/>
    </location>
</feature>
<protein>
    <submittedName>
        <fullName evidence="2">Uncharacterized protein</fullName>
    </submittedName>
</protein>
<dbReference type="EMBL" id="WLYI01000007">
    <property type="protein sequence ID" value="MTD18937.1"/>
    <property type="molecule type" value="Genomic_DNA"/>
</dbReference>
<proteinExistence type="predicted"/>
<keyword evidence="3" id="KW-1185">Reference proteome</keyword>